<dbReference type="InterPro" id="IPR006091">
    <property type="entry name" value="Acyl-CoA_Oxase/DH_mid-dom"/>
</dbReference>
<dbReference type="Gene3D" id="1.10.540.10">
    <property type="entry name" value="Acyl-CoA dehydrogenase/oxidase, N-terminal domain"/>
    <property type="match status" value="1"/>
</dbReference>
<dbReference type="CDD" id="cd00567">
    <property type="entry name" value="ACAD"/>
    <property type="match status" value="1"/>
</dbReference>
<evidence type="ECO:0000256" key="1">
    <source>
        <dbReference type="ARBA" id="ARBA00001974"/>
    </source>
</evidence>
<evidence type="ECO:0000259" key="6">
    <source>
        <dbReference type="Pfam" id="PF00441"/>
    </source>
</evidence>
<dbReference type="PANTHER" id="PTHR43884">
    <property type="entry name" value="ACYL-COA DEHYDROGENASE"/>
    <property type="match status" value="1"/>
</dbReference>
<proteinExistence type="inferred from homology"/>
<evidence type="ECO:0000256" key="3">
    <source>
        <dbReference type="ARBA" id="ARBA00022630"/>
    </source>
</evidence>
<dbReference type="SUPFAM" id="SSF56645">
    <property type="entry name" value="Acyl-CoA dehydrogenase NM domain-like"/>
    <property type="match status" value="1"/>
</dbReference>
<evidence type="ECO:0000313" key="8">
    <source>
        <dbReference type="EMBL" id="WNF27997.1"/>
    </source>
</evidence>
<evidence type="ECO:0000256" key="2">
    <source>
        <dbReference type="ARBA" id="ARBA00009347"/>
    </source>
</evidence>
<dbReference type="PANTHER" id="PTHR43884:SF12">
    <property type="entry name" value="ISOVALERYL-COA DEHYDROGENASE, MITOCHONDRIAL-RELATED"/>
    <property type="match status" value="1"/>
</dbReference>
<feature type="domain" description="Acyl-CoA dehydrogenase/oxidase C-terminal" evidence="6">
    <location>
        <begin position="239"/>
        <end position="373"/>
    </location>
</feature>
<evidence type="ECO:0000256" key="4">
    <source>
        <dbReference type="ARBA" id="ARBA00022827"/>
    </source>
</evidence>
<dbReference type="GO" id="GO:0016491">
    <property type="term" value="F:oxidoreductase activity"/>
    <property type="evidence" value="ECO:0007669"/>
    <property type="project" value="UniProtKB-KW"/>
</dbReference>
<dbReference type="InterPro" id="IPR037069">
    <property type="entry name" value="AcylCoA_DH/ox_N_sf"/>
</dbReference>
<dbReference type="Pfam" id="PF00441">
    <property type="entry name" value="Acyl-CoA_dh_1"/>
    <property type="match status" value="1"/>
</dbReference>
<dbReference type="SUPFAM" id="SSF47203">
    <property type="entry name" value="Acyl-CoA dehydrogenase C-terminal domain-like"/>
    <property type="match status" value="1"/>
</dbReference>
<dbReference type="Gene3D" id="2.40.110.10">
    <property type="entry name" value="Butyryl-CoA Dehydrogenase, subunit A, domain 2"/>
    <property type="match status" value="1"/>
</dbReference>
<reference evidence="8 9" key="1">
    <citation type="submission" date="2023-09" db="EMBL/GenBank/DDBJ databases">
        <title>Genome completion map analysis of the actinomycetes C11-1.</title>
        <authorList>
            <person name="Qin P."/>
            <person name="Guan P."/>
        </authorList>
    </citation>
    <scope>NUCLEOTIDE SEQUENCE [LARGE SCALE GENOMIC DNA]</scope>
    <source>
        <strain evidence="8 9">C11-1</strain>
    </source>
</reference>
<dbReference type="Gene3D" id="1.20.140.10">
    <property type="entry name" value="Butyryl-CoA Dehydrogenase, subunit A, domain 3"/>
    <property type="match status" value="1"/>
</dbReference>
<evidence type="ECO:0000259" key="7">
    <source>
        <dbReference type="Pfam" id="PF02770"/>
    </source>
</evidence>
<name>A0ABY9VYG1_9ACTN</name>
<sequence length="405" mass="43889">MIDSDERLGLLRGKFQEWGHDFREHALELDSDPEAIRRYFDLPAARYLATMGIPAEYGNDPEPIGGHRFFGDKALERAVIMEELAYADAGMLVASPGPLLAGVLVDLLGDRRQKEWFYGRMTAEPLWTCFALTEPDHGSDAGSLTTSLTPKDGGFVLNGTKRYVGNAARAQIGVVFARTRPGPLGVTAVLTEGSAPGFHAEALPMIGLRGALISSIELDGVEIAEDRVLGRHLSPSRRGNWAFMQTFNRLRPGVAAIALGIARAAYTYVLANRRAIGRFDRDRLDELGRRIVATRKLVHRAAAAVDLNSTNGHLASAAKVRAAQLAEDATLLACSFFGPGARLDHPLLDKLTRDARAMEFLEGTGHMQRLNLFQGYLSGRFDRDAPFPAAPGLLDSGAAQPSTAS</sequence>
<dbReference type="EC" id="1.-.-.-" evidence="8"/>
<organism evidence="8 9">
    <name type="scientific">Streptomyces durocortorensis</name>
    <dbReference type="NCBI Taxonomy" id="2811104"/>
    <lineage>
        <taxon>Bacteria</taxon>
        <taxon>Bacillati</taxon>
        <taxon>Actinomycetota</taxon>
        <taxon>Actinomycetes</taxon>
        <taxon>Kitasatosporales</taxon>
        <taxon>Streptomycetaceae</taxon>
        <taxon>Streptomyces</taxon>
    </lineage>
</organism>
<protein>
    <submittedName>
        <fullName evidence="8">Acyl-CoA dehydrogenase family protein</fullName>
        <ecNumber evidence="8">1.-.-.-</ecNumber>
    </submittedName>
</protein>
<comment type="similarity">
    <text evidence="2 5">Belongs to the acyl-CoA dehydrogenase family.</text>
</comment>
<keyword evidence="5 8" id="KW-0560">Oxidoreductase</keyword>
<keyword evidence="3 5" id="KW-0285">Flavoprotein</keyword>
<keyword evidence="9" id="KW-1185">Reference proteome</keyword>
<keyword evidence="4 5" id="KW-0274">FAD</keyword>
<comment type="cofactor">
    <cofactor evidence="1 5">
        <name>FAD</name>
        <dbReference type="ChEBI" id="CHEBI:57692"/>
    </cofactor>
</comment>
<dbReference type="InterPro" id="IPR046373">
    <property type="entry name" value="Acyl-CoA_Oxase/DH_mid-dom_sf"/>
</dbReference>
<dbReference type="Proteomes" id="UP001303236">
    <property type="component" value="Chromosome"/>
</dbReference>
<dbReference type="InterPro" id="IPR009100">
    <property type="entry name" value="AcylCoA_DH/oxidase_NM_dom_sf"/>
</dbReference>
<gene>
    <name evidence="8" type="ORF">RI138_14815</name>
</gene>
<evidence type="ECO:0000313" key="9">
    <source>
        <dbReference type="Proteomes" id="UP001303236"/>
    </source>
</evidence>
<evidence type="ECO:0000256" key="5">
    <source>
        <dbReference type="RuleBase" id="RU362125"/>
    </source>
</evidence>
<feature type="domain" description="Acyl-CoA oxidase/dehydrogenase middle" evidence="7">
    <location>
        <begin position="129"/>
        <end position="221"/>
    </location>
</feature>
<dbReference type="EMBL" id="CP134500">
    <property type="protein sequence ID" value="WNF27997.1"/>
    <property type="molecule type" value="Genomic_DNA"/>
</dbReference>
<dbReference type="InterPro" id="IPR036250">
    <property type="entry name" value="AcylCo_DH-like_C"/>
</dbReference>
<dbReference type="InterPro" id="IPR009075">
    <property type="entry name" value="AcylCo_DH/oxidase_C"/>
</dbReference>
<accession>A0ABY9VYG1</accession>
<dbReference type="Pfam" id="PF02770">
    <property type="entry name" value="Acyl-CoA_dh_M"/>
    <property type="match status" value="1"/>
</dbReference>